<proteinExistence type="predicted"/>
<organism evidence="1 2">
    <name type="scientific">Mucilaginibacter pallidiroseus</name>
    <dbReference type="NCBI Taxonomy" id="2599295"/>
    <lineage>
        <taxon>Bacteria</taxon>
        <taxon>Pseudomonadati</taxon>
        <taxon>Bacteroidota</taxon>
        <taxon>Sphingobacteriia</taxon>
        <taxon>Sphingobacteriales</taxon>
        <taxon>Sphingobacteriaceae</taxon>
        <taxon>Mucilaginibacter</taxon>
    </lineage>
</organism>
<name>A0A563UJC8_9SPHI</name>
<dbReference type="PROSITE" id="PS51257">
    <property type="entry name" value="PROKAR_LIPOPROTEIN"/>
    <property type="match status" value="1"/>
</dbReference>
<reference evidence="1 2" key="1">
    <citation type="submission" date="2019-07" db="EMBL/GenBank/DDBJ databases">
        <authorList>
            <person name="Kim J."/>
        </authorList>
    </citation>
    <scope>NUCLEOTIDE SEQUENCE [LARGE SCALE GENOMIC DNA]</scope>
    <source>
        <strain evidence="2">dk17</strain>
    </source>
</reference>
<protein>
    <recommendedName>
        <fullName evidence="3">Lipoprotein</fullName>
    </recommendedName>
</protein>
<keyword evidence="2" id="KW-1185">Reference proteome</keyword>
<evidence type="ECO:0000313" key="1">
    <source>
        <dbReference type="EMBL" id="TWR31451.1"/>
    </source>
</evidence>
<gene>
    <name evidence="1" type="ORF">FPZ43_02965</name>
</gene>
<evidence type="ECO:0008006" key="3">
    <source>
        <dbReference type="Google" id="ProtNLM"/>
    </source>
</evidence>
<dbReference type="EMBL" id="VOEJ01000001">
    <property type="protein sequence ID" value="TWR31451.1"/>
    <property type="molecule type" value="Genomic_DNA"/>
</dbReference>
<dbReference type="OrthoDB" id="798763at2"/>
<sequence length="176" mass="19539">MYKHIVLYSFTGLILMMQACSGKKQQSTADSITKTPVTINGKRDSIINNPQDKYGKVATIPDPCIKCIIQAAQQSSQFKSLNIDAADKDILYVVNWVKASGLPDTIQNKGATNGLRLDIVKKGHRERMIASYIYDNSLALLFISLEAGKSKTEVTIDHLLLKRIRNTCYWGVASSK</sequence>
<dbReference type="AlphaFoldDB" id="A0A563UJC8"/>
<dbReference type="Proteomes" id="UP000320042">
    <property type="component" value="Unassembled WGS sequence"/>
</dbReference>
<dbReference type="RefSeq" id="WP_146380348.1">
    <property type="nucleotide sequence ID" value="NZ_VOEJ01000001.1"/>
</dbReference>
<evidence type="ECO:0000313" key="2">
    <source>
        <dbReference type="Proteomes" id="UP000320042"/>
    </source>
</evidence>
<comment type="caution">
    <text evidence="1">The sequence shown here is derived from an EMBL/GenBank/DDBJ whole genome shotgun (WGS) entry which is preliminary data.</text>
</comment>
<accession>A0A563UJC8</accession>